<feature type="compositionally biased region" description="Polar residues" evidence="1">
    <location>
        <begin position="527"/>
        <end position="546"/>
    </location>
</feature>
<evidence type="ECO:0000313" key="4">
    <source>
        <dbReference type="Proteomes" id="UP001595900"/>
    </source>
</evidence>
<dbReference type="Gene3D" id="2.130.10.30">
    <property type="entry name" value="Regulator of chromosome condensation 1/beta-lactamase-inhibitor protein II"/>
    <property type="match status" value="2"/>
</dbReference>
<dbReference type="PANTHER" id="PTHR45982:SF1">
    <property type="entry name" value="REGULATOR OF CHROMOSOME CONDENSATION"/>
    <property type="match status" value="1"/>
</dbReference>
<dbReference type="RefSeq" id="WP_390229248.1">
    <property type="nucleotide sequence ID" value="NZ_JBHSCN010000005.1"/>
</dbReference>
<keyword evidence="4" id="KW-1185">Reference proteome</keyword>
<name>A0ABV8Q9M1_9MICO</name>
<reference evidence="4" key="1">
    <citation type="journal article" date="2019" name="Int. J. Syst. Evol. Microbiol.">
        <title>The Global Catalogue of Microorganisms (GCM) 10K type strain sequencing project: providing services to taxonomists for standard genome sequencing and annotation.</title>
        <authorList>
            <consortium name="The Broad Institute Genomics Platform"/>
            <consortium name="The Broad Institute Genome Sequencing Center for Infectious Disease"/>
            <person name="Wu L."/>
            <person name="Ma J."/>
        </authorList>
    </citation>
    <scope>NUCLEOTIDE SEQUENCE [LARGE SCALE GENOMIC DNA]</scope>
    <source>
        <strain evidence="4">CGMCC 1.10363</strain>
    </source>
</reference>
<dbReference type="Pfam" id="PF13540">
    <property type="entry name" value="RCC1_2"/>
    <property type="match status" value="2"/>
</dbReference>
<evidence type="ECO:0000256" key="1">
    <source>
        <dbReference type="SAM" id="MobiDB-lite"/>
    </source>
</evidence>
<dbReference type="PANTHER" id="PTHR45982">
    <property type="entry name" value="REGULATOR OF CHROMOSOME CONDENSATION"/>
    <property type="match status" value="1"/>
</dbReference>
<sequence>MNVNRLRRPMRLIVAGLAVAALPATFFTSVTSAAFTDSEYGTIALTAARQPPVISAVTTGTDGHAKVTSAFVGQLGATGQPSVDAWLRSLTTANDSVQGDITASETYTSSPNLTGAAMGTAMGSYTITYNVSNNQDVAATPVSVPVSIWGFVKIATANEQQTAAHTLALGSNGSVYGWGYNPYGQANPSKVGTNVLMPTLLSMPSGFSSPAVDVATSQGTSYVLDAAGVLWSWGYNPDGEAGQGTTASPAGIGQVKIPVPVQIRPNAAIGAAPSYGTIAASTYTASAVGTDGHVYSWGSANGYFANGNILGSSMSTPTAVTGIPASATWVAQGGWGGGAIAAGGQVFVWGTAAEGERANGTTIGTTGIATLVMTSLLTSLGNVTQLSYSARHLIALDTSGAVWGWGYNSTYQLGSKSSAGASLGTGDVLYATQLGGWPSGVSSLNAGYDYSLAVTSPGALYSVGYESDNSLMNGVNSGGVVTTPTLVVASGVAQASGSYDVSTYLSTDGSTVYGAGYGGDGELGNGTTSSSYTQNTPWTFTPPSLN</sequence>
<feature type="chain" id="PRO_5046084889" evidence="2">
    <location>
        <begin position="21"/>
        <end position="546"/>
    </location>
</feature>
<comment type="caution">
    <text evidence="3">The sequence shown here is derived from an EMBL/GenBank/DDBJ whole genome shotgun (WGS) entry which is preliminary data.</text>
</comment>
<evidence type="ECO:0000256" key="2">
    <source>
        <dbReference type="SAM" id="SignalP"/>
    </source>
</evidence>
<accession>A0ABV8Q9M1</accession>
<dbReference type="Proteomes" id="UP001595900">
    <property type="component" value="Unassembled WGS sequence"/>
</dbReference>
<feature type="signal peptide" evidence="2">
    <location>
        <begin position="1"/>
        <end position="20"/>
    </location>
</feature>
<proteinExistence type="predicted"/>
<dbReference type="PRINTS" id="PR00633">
    <property type="entry name" value="RCCNDNSATION"/>
</dbReference>
<organism evidence="3 4">
    <name type="scientific">Gryllotalpicola reticulitermitis</name>
    <dbReference type="NCBI Taxonomy" id="1184153"/>
    <lineage>
        <taxon>Bacteria</taxon>
        <taxon>Bacillati</taxon>
        <taxon>Actinomycetota</taxon>
        <taxon>Actinomycetes</taxon>
        <taxon>Micrococcales</taxon>
        <taxon>Microbacteriaceae</taxon>
        <taxon>Gryllotalpicola</taxon>
    </lineage>
</organism>
<gene>
    <name evidence="3" type="ORF">ACFOYW_12325</name>
</gene>
<dbReference type="InterPro" id="IPR000408">
    <property type="entry name" value="Reg_chr_condens"/>
</dbReference>
<dbReference type="PROSITE" id="PS50012">
    <property type="entry name" value="RCC1_3"/>
    <property type="match status" value="2"/>
</dbReference>
<feature type="region of interest" description="Disordered" evidence="1">
    <location>
        <begin position="525"/>
        <end position="546"/>
    </location>
</feature>
<evidence type="ECO:0000313" key="3">
    <source>
        <dbReference type="EMBL" id="MFC4244161.1"/>
    </source>
</evidence>
<dbReference type="EMBL" id="JBHSCN010000005">
    <property type="protein sequence ID" value="MFC4244161.1"/>
    <property type="molecule type" value="Genomic_DNA"/>
</dbReference>
<keyword evidence="2" id="KW-0732">Signal</keyword>
<protein>
    <submittedName>
        <fullName evidence="3">RCC1 domain-containing protein</fullName>
    </submittedName>
</protein>
<dbReference type="InterPro" id="IPR051553">
    <property type="entry name" value="Ran_GTPase-activating"/>
</dbReference>
<dbReference type="InterPro" id="IPR009091">
    <property type="entry name" value="RCC1/BLIP-II"/>
</dbReference>
<dbReference type="SUPFAM" id="SSF50985">
    <property type="entry name" value="RCC1/BLIP-II"/>
    <property type="match status" value="1"/>
</dbReference>